<keyword evidence="5 7" id="KW-0063">Aspartyl esterase</keyword>
<dbReference type="InterPro" id="IPR033131">
    <property type="entry name" value="Pectinesterase_Asp_AS"/>
</dbReference>
<comment type="catalytic activity">
    <reaction evidence="7">
        <text>[(1-&gt;4)-alpha-D-galacturonosyl methyl ester](n) + n H2O = [(1-&gt;4)-alpha-D-galacturonosyl](n) + n methanol + n H(+)</text>
        <dbReference type="Rhea" id="RHEA:22380"/>
        <dbReference type="Rhea" id="RHEA-COMP:14570"/>
        <dbReference type="Rhea" id="RHEA-COMP:14573"/>
        <dbReference type="ChEBI" id="CHEBI:15377"/>
        <dbReference type="ChEBI" id="CHEBI:15378"/>
        <dbReference type="ChEBI" id="CHEBI:17790"/>
        <dbReference type="ChEBI" id="CHEBI:140522"/>
        <dbReference type="ChEBI" id="CHEBI:140523"/>
        <dbReference type="EC" id="3.1.1.11"/>
    </reaction>
</comment>
<dbReference type="InterPro" id="IPR006501">
    <property type="entry name" value="Pectinesterase_inhib_dom"/>
</dbReference>
<dbReference type="SUPFAM" id="SSF101148">
    <property type="entry name" value="Plant invertase/pectin methylesterase inhibitor"/>
    <property type="match status" value="1"/>
</dbReference>
<evidence type="ECO:0000259" key="9">
    <source>
        <dbReference type="SMART" id="SM00856"/>
    </source>
</evidence>
<comment type="similarity">
    <text evidence="2">In the N-terminal section; belongs to the PMEI family.</text>
</comment>
<dbReference type="SMART" id="SM00856">
    <property type="entry name" value="PMEI"/>
    <property type="match status" value="1"/>
</dbReference>
<dbReference type="InterPro" id="IPR011050">
    <property type="entry name" value="Pectin_lyase_fold/virulence"/>
</dbReference>
<gene>
    <name evidence="10" type="ORF">J5N97_009260</name>
</gene>
<feature type="domain" description="Pectinesterase inhibitor" evidence="9">
    <location>
        <begin position="49"/>
        <end position="202"/>
    </location>
</feature>
<feature type="active site" evidence="6">
    <location>
        <position position="405"/>
    </location>
</feature>
<dbReference type="GO" id="GO:0042545">
    <property type="term" value="P:cell wall modification"/>
    <property type="evidence" value="ECO:0007669"/>
    <property type="project" value="UniProtKB-UniRule"/>
</dbReference>
<dbReference type="InterPro" id="IPR000070">
    <property type="entry name" value="Pectinesterase_cat"/>
</dbReference>
<evidence type="ECO:0000256" key="3">
    <source>
        <dbReference type="ARBA" id="ARBA00007786"/>
    </source>
</evidence>
<feature type="transmembrane region" description="Helical" evidence="8">
    <location>
        <begin position="23"/>
        <end position="43"/>
    </location>
</feature>
<reference evidence="10" key="1">
    <citation type="submission" date="2021-03" db="EMBL/GenBank/DDBJ databases">
        <authorList>
            <person name="Li Z."/>
            <person name="Yang C."/>
        </authorList>
    </citation>
    <scope>NUCLEOTIDE SEQUENCE</scope>
    <source>
        <strain evidence="10">Dzin_1.0</strain>
        <tissue evidence="10">Leaf</tissue>
    </source>
</reference>
<dbReference type="EMBL" id="JAGGNH010000002">
    <property type="protein sequence ID" value="KAJ0981005.1"/>
    <property type="molecule type" value="Genomic_DNA"/>
</dbReference>
<evidence type="ECO:0000256" key="8">
    <source>
        <dbReference type="SAM" id="Phobius"/>
    </source>
</evidence>
<evidence type="ECO:0000256" key="2">
    <source>
        <dbReference type="ARBA" id="ARBA00006027"/>
    </source>
</evidence>
<keyword evidence="8" id="KW-1133">Transmembrane helix</keyword>
<evidence type="ECO:0000313" key="10">
    <source>
        <dbReference type="EMBL" id="KAJ0981005.1"/>
    </source>
</evidence>
<dbReference type="CDD" id="cd15798">
    <property type="entry name" value="PMEI-like_3"/>
    <property type="match status" value="1"/>
</dbReference>
<name>A0A9D5CW19_9LILI</name>
<dbReference type="GO" id="GO:0045490">
    <property type="term" value="P:pectin catabolic process"/>
    <property type="evidence" value="ECO:0007669"/>
    <property type="project" value="UniProtKB-UniRule"/>
</dbReference>
<dbReference type="OrthoDB" id="2019149at2759"/>
<dbReference type="InterPro" id="IPR012334">
    <property type="entry name" value="Pectin_lyas_fold"/>
</dbReference>
<evidence type="ECO:0000313" key="11">
    <source>
        <dbReference type="Proteomes" id="UP001085076"/>
    </source>
</evidence>
<accession>A0A9D5CW19</accession>
<keyword evidence="4 7" id="KW-0378">Hydrolase</keyword>
<proteinExistence type="inferred from homology"/>
<dbReference type="GO" id="GO:0004857">
    <property type="term" value="F:enzyme inhibitor activity"/>
    <property type="evidence" value="ECO:0007669"/>
    <property type="project" value="InterPro"/>
</dbReference>
<keyword evidence="11" id="KW-1185">Reference proteome</keyword>
<dbReference type="Proteomes" id="UP001085076">
    <property type="component" value="Miscellaneous, Linkage group lg02"/>
</dbReference>
<dbReference type="FunFam" id="2.160.20.10:FF:000001">
    <property type="entry name" value="Pectinesterase"/>
    <property type="match status" value="1"/>
</dbReference>
<dbReference type="AlphaFoldDB" id="A0A9D5CW19"/>
<dbReference type="EC" id="3.1.1.11" evidence="7"/>
<reference evidence="10" key="2">
    <citation type="journal article" date="2022" name="Hortic Res">
        <title>The genome of Dioscorea zingiberensis sheds light on the biosynthesis, origin and evolution of the medicinally important diosgenin saponins.</title>
        <authorList>
            <person name="Li Y."/>
            <person name="Tan C."/>
            <person name="Li Z."/>
            <person name="Guo J."/>
            <person name="Li S."/>
            <person name="Chen X."/>
            <person name="Wang C."/>
            <person name="Dai X."/>
            <person name="Yang H."/>
            <person name="Song W."/>
            <person name="Hou L."/>
            <person name="Xu J."/>
            <person name="Tong Z."/>
            <person name="Xu A."/>
            <person name="Yuan X."/>
            <person name="Wang W."/>
            <person name="Yang Q."/>
            <person name="Chen L."/>
            <person name="Sun Z."/>
            <person name="Wang K."/>
            <person name="Pan B."/>
            <person name="Chen J."/>
            <person name="Bao Y."/>
            <person name="Liu F."/>
            <person name="Qi X."/>
            <person name="Gang D.R."/>
            <person name="Wen J."/>
            <person name="Li J."/>
        </authorList>
    </citation>
    <scope>NUCLEOTIDE SEQUENCE</scope>
    <source>
        <strain evidence="10">Dzin_1.0</strain>
    </source>
</reference>
<dbReference type="SUPFAM" id="SSF51126">
    <property type="entry name" value="Pectin lyase-like"/>
    <property type="match status" value="1"/>
</dbReference>
<keyword evidence="8" id="KW-0472">Membrane</keyword>
<evidence type="ECO:0000256" key="1">
    <source>
        <dbReference type="ARBA" id="ARBA00005184"/>
    </source>
</evidence>
<sequence length="568" mass="62156">MHVCSDRDSHALSSPYKYINPPLYSSTLTMYLASSLLVLFLFATSGGASPAVTSEAACKNSFYPKLCRAMLQPLRFPSDPYEFGRYSVKQALKQARKTSLLLDHYLSQGRGGSRRRVAGSALEDCRELASLNSEYLESVQAELGPGRSVLTQDGVERVKALMSALVTNQQTCYDGLEASRSFPELQGAFSNETRLYGVSLELVTTALARRQPAGGGKPSGSNAPPGVHAAGFRVVGRELIEENSGEVVPVNQSVLVARDGSGNFTLIADAIDAAPNNTKVEDGFFAIFITEGVYQENIVVAKNKKNLILIGAGINKTVITGNRSVIDGWTTFNSATFAVHGERFIALNITFENTAGPEKHQAVAVRNSADLSSFYRCSFLGYQDTLYAHSLRQFYRDCDIYGTVDFIFGNAATVFQHCNLYARKPLPNQFNAITAQGRTHPNQTTGISIHNCTVRAAPDLEAGPAGSTKTFLGRPWKEYSRTVYMQSFIDQIVEPVGWMEWNGSFALSTLYYGEYDNFGPGANTSQRVQWPGYNLMDAVQAMNFTVYNFTTGYDWLPSTSIPFSGGLI</sequence>
<protein>
    <recommendedName>
        <fullName evidence="7">Pectinesterase</fullName>
        <ecNumber evidence="7">3.1.1.11</ecNumber>
    </recommendedName>
</protein>
<dbReference type="Gene3D" id="2.160.20.10">
    <property type="entry name" value="Single-stranded right-handed beta-helix, Pectin lyase-like"/>
    <property type="match status" value="1"/>
</dbReference>
<evidence type="ECO:0000256" key="6">
    <source>
        <dbReference type="PROSITE-ProRule" id="PRU10040"/>
    </source>
</evidence>
<comment type="similarity">
    <text evidence="3">In the C-terminal section; belongs to the pectinesterase family.</text>
</comment>
<dbReference type="PANTHER" id="PTHR31707">
    <property type="entry name" value="PECTINESTERASE"/>
    <property type="match status" value="1"/>
</dbReference>
<organism evidence="10 11">
    <name type="scientific">Dioscorea zingiberensis</name>
    <dbReference type="NCBI Taxonomy" id="325984"/>
    <lineage>
        <taxon>Eukaryota</taxon>
        <taxon>Viridiplantae</taxon>
        <taxon>Streptophyta</taxon>
        <taxon>Embryophyta</taxon>
        <taxon>Tracheophyta</taxon>
        <taxon>Spermatophyta</taxon>
        <taxon>Magnoliopsida</taxon>
        <taxon>Liliopsida</taxon>
        <taxon>Dioscoreales</taxon>
        <taxon>Dioscoreaceae</taxon>
        <taxon>Dioscorea</taxon>
    </lineage>
</organism>
<dbReference type="GO" id="GO:0030599">
    <property type="term" value="F:pectinesterase activity"/>
    <property type="evidence" value="ECO:0007669"/>
    <property type="project" value="UniProtKB-UniRule"/>
</dbReference>
<evidence type="ECO:0000256" key="4">
    <source>
        <dbReference type="ARBA" id="ARBA00022801"/>
    </source>
</evidence>
<dbReference type="PROSITE" id="PS00503">
    <property type="entry name" value="PECTINESTERASE_2"/>
    <property type="match status" value="1"/>
</dbReference>
<evidence type="ECO:0000256" key="5">
    <source>
        <dbReference type="ARBA" id="ARBA00023085"/>
    </source>
</evidence>
<keyword evidence="8" id="KW-0812">Transmembrane</keyword>
<dbReference type="NCBIfam" id="TIGR01614">
    <property type="entry name" value="PME_inhib"/>
    <property type="match status" value="1"/>
</dbReference>
<dbReference type="Pfam" id="PF04043">
    <property type="entry name" value="PMEI"/>
    <property type="match status" value="1"/>
</dbReference>
<dbReference type="Gene3D" id="1.20.140.40">
    <property type="entry name" value="Invertase/pectin methylesterase inhibitor family protein"/>
    <property type="match status" value="1"/>
</dbReference>
<comment type="pathway">
    <text evidence="1 7">Glycan metabolism; pectin degradation; 2-dehydro-3-deoxy-D-gluconate from pectin: step 1/5.</text>
</comment>
<comment type="caution">
    <text evidence="10">The sequence shown here is derived from an EMBL/GenBank/DDBJ whole genome shotgun (WGS) entry which is preliminary data.</text>
</comment>
<evidence type="ECO:0000256" key="7">
    <source>
        <dbReference type="RuleBase" id="RU000589"/>
    </source>
</evidence>
<dbReference type="InterPro" id="IPR035513">
    <property type="entry name" value="Invertase/methylesterase_inhib"/>
</dbReference>
<dbReference type="Pfam" id="PF01095">
    <property type="entry name" value="Pectinesterase"/>
    <property type="match status" value="1"/>
</dbReference>